<dbReference type="OrthoDB" id="9809679at2"/>
<dbReference type="RefSeq" id="WP_144229487.1">
    <property type="nucleotide sequence ID" value="NZ_CBCRVV010000027.1"/>
</dbReference>
<comment type="function">
    <text evidence="6">Binds and transfers iron-sulfur (Fe-S) clusters to target apoproteins. Can hydrolyze ATP.</text>
</comment>
<dbReference type="InterPro" id="IPR019591">
    <property type="entry name" value="Mrp/NBP35_ATP-bd"/>
</dbReference>
<evidence type="ECO:0000313" key="9">
    <source>
        <dbReference type="Proteomes" id="UP000315648"/>
    </source>
</evidence>
<dbReference type="InterPro" id="IPR044304">
    <property type="entry name" value="NUBPL-like"/>
</dbReference>
<keyword evidence="6" id="KW-0378">Hydrolase</keyword>
<feature type="binding site" evidence="6">
    <location>
        <begin position="111"/>
        <end position="118"/>
    </location>
    <ligand>
        <name>ATP</name>
        <dbReference type="ChEBI" id="CHEBI:30616"/>
    </ligand>
</feature>
<evidence type="ECO:0000256" key="1">
    <source>
        <dbReference type="ARBA" id="ARBA00022723"/>
    </source>
</evidence>
<dbReference type="GO" id="GO:0016226">
    <property type="term" value="P:iron-sulfur cluster assembly"/>
    <property type="evidence" value="ECO:0007669"/>
    <property type="project" value="InterPro"/>
</dbReference>
<feature type="domain" description="MIP18 family-like" evidence="7">
    <location>
        <begin position="4"/>
        <end position="71"/>
    </location>
</feature>
<organism evidence="8 9">
    <name type="scientific">Rariglobus hedericola</name>
    <dbReference type="NCBI Taxonomy" id="2597822"/>
    <lineage>
        <taxon>Bacteria</taxon>
        <taxon>Pseudomonadati</taxon>
        <taxon>Verrucomicrobiota</taxon>
        <taxon>Opitutia</taxon>
        <taxon>Opitutales</taxon>
        <taxon>Opitutaceae</taxon>
        <taxon>Rariglobus</taxon>
    </lineage>
</organism>
<dbReference type="InterPro" id="IPR027417">
    <property type="entry name" value="P-loop_NTPase"/>
</dbReference>
<dbReference type="GO" id="GO:0016887">
    <property type="term" value="F:ATP hydrolysis activity"/>
    <property type="evidence" value="ECO:0007669"/>
    <property type="project" value="UniProtKB-UniRule"/>
</dbReference>
<dbReference type="Proteomes" id="UP000315648">
    <property type="component" value="Unassembled WGS sequence"/>
</dbReference>
<keyword evidence="2 6" id="KW-0547">Nucleotide-binding</keyword>
<keyword evidence="3 6" id="KW-0067">ATP-binding</keyword>
<evidence type="ECO:0000259" key="7">
    <source>
        <dbReference type="Pfam" id="PF01883"/>
    </source>
</evidence>
<dbReference type="InterPro" id="IPR002744">
    <property type="entry name" value="MIP18-like"/>
</dbReference>
<reference evidence="8 9" key="1">
    <citation type="submission" date="2019-07" db="EMBL/GenBank/DDBJ databases">
        <title>Description of 53C-WASEF.</title>
        <authorList>
            <person name="Pitt A."/>
            <person name="Hahn M.W."/>
        </authorList>
    </citation>
    <scope>NUCLEOTIDE SEQUENCE [LARGE SCALE GENOMIC DNA]</scope>
    <source>
        <strain evidence="8 9">53C-WASEF</strain>
    </source>
</reference>
<proteinExistence type="inferred from homology"/>
<dbReference type="SUPFAM" id="SSF117916">
    <property type="entry name" value="Fe-S cluster assembly (FSCA) domain-like"/>
    <property type="match status" value="1"/>
</dbReference>
<comment type="similarity">
    <text evidence="6">Belongs to the Mrp/NBP35 ATP-binding proteins family.</text>
</comment>
<dbReference type="FunFam" id="3.40.50.300:FF:001278">
    <property type="entry name" value="Iron-sulfur cluster carrier protein"/>
    <property type="match status" value="1"/>
</dbReference>
<evidence type="ECO:0000256" key="5">
    <source>
        <dbReference type="ARBA" id="ARBA00023014"/>
    </source>
</evidence>
<dbReference type="Gene3D" id="3.40.50.300">
    <property type="entry name" value="P-loop containing nucleotide triphosphate hydrolases"/>
    <property type="match status" value="1"/>
</dbReference>
<evidence type="ECO:0000256" key="4">
    <source>
        <dbReference type="ARBA" id="ARBA00023004"/>
    </source>
</evidence>
<keyword evidence="1 6" id="KW-0479">Metal-binding</keyword>
<dbReference type="GO" id="GO:0046872">
    <property type="term" value="F:metal ion binding"/>
    <property type="evidence" value="ECO:0007669"/>
    <property type="project" value="UniProtKB-KW"/>
</dbReference>
<dbReference type="EMBL" id="VMBG01000001">
    <property type="protein sequence ID" value="TSJ79145.1"/>
    <property type="molecule type" value="Genomic_DNA"/>
</dbReference>
<dbReference type="Pfam" id="PF10609">
    <property type="entry name" value="ParA"/>
    <property type="match status" value="1"/>
</dbReference>
<keyword evidence="5 6" id="KW-0411">Iron-sulfur</keyword>
<dbReference type="HAMAP" id="MF_02040">
    <property type="entry name" value="Mrp_NBP35"/>
    <property type="match status" value="1"/>
</dbReference>
<sequence>MTPEDIKEALKQVKYPGFSRDIVSFGLVRSATLDGDTAKVSLTLTTSDPKIPLHIKQEVDKCLRALPGVKATVIDLAVTPARSASAPGGGNLGGNTAAPKTIQHAVAIASGKGGVGKSTFAVNLACALAQLLTAKGRPGRVGLMDCDIYGPSVPLMIGIEGRPQVEGDSLIPMENHGVKVMSMGFLVDDNTPVVWRGPMIMKTIQQFVQNVKWGELDILLVDLPPGTGDAQLSLVQTLPLDGAVLVTTPQPAATNVARKGGLMFQKVNVPLLGVAENMSYFLDPAGQKHAIFGEGGGQKTADSLGTVLLGQVPLIPEIRAGGDAGKPIVVTNPDSPAASTFREIGEAILLQLSRKPMPATS</sequence>
<dbReference type="PANTHER" id="PTHR42961:SF2">
    <property type="entry name" value="IRON-SULFUR PROTEIN NUBPL"/>
    <property type="match status" value="1"/>
</dbReference>
<evidence type="ECO:0000256" key="3">
    <source>
        <dbReference type="ARBA" id="ARBA00022840"/>
    </source>
</evidence>
<dbReference type="InterPro" id="IPR033756">
    <property type="entry name" value="YlxH/NBP35"/>
</dbReference>
<evidence type="ECO:0000313" key="8">
    <source>
        <dbReference type="EMBL" id="TSJ79145.1"/>
    </source>
</evidence>
<dbReference type="SUPFAM" id="SSF52540">
    <property type="entry name" value="P-loop containing nucleoside triphosphate hydrolases"/>
    <property type="match status" value="1"/>
</dbReference>
<dbReference type="CDD" id="cd02037">
    <property type="entry name" value="Mrp_NBP35"/>
    <property type="match status" value="1"/>
</dbReference>
<dbReference type="AlphaFoldDB" id="A0A556QR76"/>
<dbReference type="Gene3D" id="3.30.300.130">
    <property type="entry name" value="Fe-S cluster assembly (FSCA)"/>
    <property type="match status" value="1"/>
</dbReference>
<dbReference type="PANTHER" id="PTHR42961">
    <property type="entry name" value="IRON-SULFUR PROTEIN NUBPL"/>
    <property type="match status" value="1"/>
</dbReference>
<dbReference type="InterPro" id="IPR034904">
    <property type="entry name" value="FSCA_dom_sf"/>
</dbReference>
<gene>
    <name evidence="8" type="ORF">FPL22_07580</name>
</gene>
<dbReference type="GO" id="GO:0051539">
    <property type="term" value="F:4 iron, 4 sulfur cluster binding"/>
    <property type="evidence" value="ECO:0007669"/>
    <property type="project" value="TreeGrafter"/>
</dbReference>
<evidence type="ECO:0000256" key="2">
    <source>
        <dbReference type="ARBA" id="ARBA00022741"/>
    </source>
</evidence>
<accession>A0A556QR76</accession>
<name>A0A556QR76_9BACT</name>
<comment type="subunit">
    <text evidence="6">Homodimer.</text>
</comment>
<keyword evidence="4 6" id="KW-0408">Iron</keyword>
<protein>
    <recommendedName>
        <fullName evidence="6">Iron-sulfur cluster carrier protein</fullName>
    </recommendedName>
</protein>
<evidence type="ECO:0000256" key="6">
    <source>
        <dbReference type="HAMAP-Rule" id="MF_02040"/>
    </source>
</evidence>
<dbReference type="Pfam" id="PF01883">
    <property type="entry name" value="FeS_assembly_P"/>
    <property type="match status" value="1"/>
</dbReference>
<dbReference type="GO" id="GO:0005524">
    <property type="term" value="F:ATP binding"/>
    <property type="evidence" value="ECO:0007669"/>
    <property type="project" value="UniProtKB-UniRule"/>
</dbReference>
<dbReference type="GO" id="GO:0140663">
    <property type="term" value="F:ATP-dependent FeS chaperone activity"/>
    <property type="evidence" value="ECO:0007669"/>
    <property type="project" value="InterPro"/>
</dbReference>
<comment type="caution">
    <text evidence="8">The sequence shown here is derived from an EMBL/GenBank/DDBJ whole genome shotgun (WGS) entry which is preliminary data.</text>
</comment>
<keyword evidence="9" id="KW-1185">Reference proteome</keyword>